<dbReference type="Ensembl" id="ENSSLUT00000009889.1">
    <property type="protein sequence ID" value="ENSSLUP00000009580.1"/>
    <property type="gene ID" value="ENSSLUG00000004485.1"/>
</dbReference>
<organism evidence="3 4">
    <name type="scientific">Sander lucioperca</name>
    <name type="common">Pike-perch</name>
    <name type="synonym">Perca lucioperca</name>
    <dbReference type="NCBI Taxonomy" id="283035"/>
    <lineage>
        <taxon>Eukaryota</taxon>
        <taxon>Metazoa</taxon>
        <taxon>Chordata</taxon>
        <taxon>Craniata</taxon>
        <taxon>Vertebrata</taxon>
        <taxon>Euteleostomi</taxon>
        <taxon>Actinopterygii</taxon>
        <taxon>Neopterygii</taxon>
        <taxon>Teleostei</taxon>
        <taxon>Neoteleostei</taxon>
        <taxon>Acanthomorphata</taxon>
        <taxon>Eupercaria</taxon>
        <taxon>Perciformes</taxon>
        <taxon>Percoidei</taxon>
        <taxon>Percidae</taxon>
        <taxon>Luciopercinae</taxon>
        <taxon>Sander</taxon>
    </lineage>
</organism>
<evidence type="ECO:0000259" key="2">
    <source>
        <dbReference type="Pfam" id="PF19725"/>
    </source>
</evidence>
<feature type="compositionally biased region" description="Polar residues" evidence="1">
    <location>
        <begin position="467"/>
        <end position="480"/>
    </location>
</feature>
<dbReference type="GeneTree" id="ENSGT00390000016123"/>
<feature type="compositionally biased region" description="Polar residues" evidence="1">
    <location>
        <begin position="423"/>
        <end position="432"/>
    </location>
</feature>
<dbReference type="InterPro" id="IPR045576">
    <property type="entry name" value="RPC5_C"/>
</dbReference>
<proteinExistence type="predicted"/>
<sequence length="608" mass="68376">MTYDDVNHLSAKIKPKQQRVELEMAIDAMSPNYCRSKGEQIALNVDGTTYDETNTYSAKMMDKQTFCSIQATTNTSRYAAAVFRKGELHVTPLTGILQMRPSFSYLDKADTKTREREAANEGGDSSQDEAEEDAKAITVRFARPESEQARQRRIQSYEFLQKKQAEEPWVHLHYHGVKDGRSEHERQYMFCQSVDASENSELVKTPKEYLAMLMPPLAEEKVVKPVGPSNVLSMAQLRTLPLGEQVKTLMKNVKVMPFANLMGLLASGTDSTATLRCIQQVALLVQGNWVVKSDVLYPKNTCSPHSGVPAEVLCRGRDFVMWRFTLERSVMRKEIASIIKLPPEDVKEFLEHVAVPRVNRGWEFLLPTDGDFIKKHPDVAHRQHMLWLGIQKMILRELMCGCCFPEPVHISGEQRLKMAQERVQGNQSSLQKDLNARRAGSSVHVKQEPLSDQEDEPMDTSSSSSSIPNGSVNGYPSATSPALDHTNGNGGSPANTASQELQDFVIKTFRKHFVLTLNEFKRLFNLHLASMPVGRSVFPSISDHMLQDAILLCQCKQIMVPVSIHTGFLLSKLRINKELDVKPQFIFTGCPHYSYFSKSLSLLCHLGA</sequence>
<feature type="domain" description="DNA-directed RNA polymerase III subunit RPC5 C-terminal" evidence="2">
    <location>
        <begin position="405"/>
        <end position="567"/>
    </location>
</feature>
<protein>
    <submittedName>
        <fullName evidence="3">Polymerase (RNA) III (DNA directed) polypeptide E</fullName>
    </submittedName>
</protein>
<feature type="region of interest" description="Disordered" evidence="1">
    <location>
        <begin position="109"/>
        <end position="134"/>
    </location>
</feature>
<feature type="compositionally biased region" description="Basic and acidic residues" evidence="1">
    <location>
        <begin position="109"/>
        <end position="119"/>
    </location>
</feature>
<dbReference type="Proteomes" id="UP000694568">
    <property type="component" value="Unplaced"/>
</dbReference>
<name>A0A8C9XDR7_SANLU</name>
<reference evidence="3" key="1">
    <citation type="submission" date="2025-08" db="UniProtKB">
        <authorList>
            <consortium name="Ensembl"/>
        </authorList>
    </citation>
    <scope>IDENTIFICATION</scope>
</reference>
<dbReference type="Pfam" id="PF19725">
    <property type="entry name" value="RPC5_C"/>
    <property type="match status" value="1"/>
</dbReference>
<dbReference type="PANTHER" id="PTHR12069">
    <property type="entry name" value="DNA-DIRECTED RNA POLYMERASES III 80 KDA POLYPEPTIDE RNA POLYMERASE III SUBUNIT 5"/>
    <property type="match status" value="1"/>
</dbReference>
<gene>
    <name evidence="3" type="primary">polr3e</name>
</gene>
<dbReference type="AlphaFoldDB" id="A0A8C9XDR7"/>
<dbReference type="GO" id="GO:0005666">
    <property type="term" value="C:RNA polymerase III complex"/>
    <property type="evidence" value="ECO:0007669"/>
    <property type="project" value="TreeGrafter"/>
</dbReference>
<evidence type="ECO:0000313" key="4">
    <source>
        <dbReference type="Proteomes" id="UP000694568"/>
    </source>
</evidence>
<accession>A0A8C9XDR7</accession>
<dbReference type="GO" id="GO:0042797">
    <property type="term" value="P:tRNA transcription by RNA polymerase III"/>
    <property type="evidence" value="ECO:0007669"/>
    <property type="project" value="TreeGrafter"/>
</dbReference>
<evidence type="ECO:0000256" key="1">
    <source>
        <dbReference type="SAM" id="MobiDB-lite"/>
    </source>
</evidence>
<dbReference type="InterPro" id="IPR006886">
    <property type="entry name" value="RNA_pol_III_Rpc5"/>
</dbReference>
<dbReference type="Pfam" id="PF04801">
    <property type="entry name" value="RPC5"/>
    <property type="match status" value="1"/>
</dbReference>
<feature type="region of interest" description="Disordered" evidence="1">
    <location>
        <begin position="421"/>
        <end position="496"/>
    </location>
</feature>
<dbReference type="PANTHER" id="PTHR12069:SF0">
    <property type="entry name" value="DNA-DIRECTED RNA POLYMERASE III SUBUNIT RPC5"/>
    <property type="match status" value="1"/>
</dbReference>
<reference evidence="3" key="2">
    <citation type="submission" date="2025-09" db="UniProtKB">
        <authorList>
            <consortium name="Ensembl"/>
        </authorList>
    </citation>
    <scope>IDENTIFICATION</scope>
</reference>
<keyword evidence="4" id="KW-1185">Reference proteome</keyword>
<evidence type="ECO:0000313" key="3">
    <source>
        <dbReference type="Ensembl" id="ENSSLUP00000009580.1"/>
    </source>
</evidence>